<dbReference type="CDD" id="cd02696">
    <property type="entry name" value="MurNAc-LAA"/>
    <property type="match status" value="1"/>
</dbReference>
<reference evidence="4" key="1">
    <citation type="submission" date="2015-03" db="EMBL/GenBank/DDBJ databases">
        <title>MIGS Cultured Bacterial/Archaeal sample from Brevibacillus laterosporus.</title>
        <authorList>
            <person name="Zeng D."/>
            <person name="Zhu L."/>
            <person name="Dong G."/>
            <person name="Ye W."/>
            <person name="Ren D."/>
            <person name="Wu L."/>
            <person name="Xu J."/>
            <person name="Li G."/>
            <person name="Guo L."/>
        </authorList>
    </citation>
    <scope>NUCLEOTIDE SEQUENCE</scope>
    <source>
        <strain evidence="4">B9</strain>
    </source>
</reference>
<dbReference type="RefSeq" id="WP_031413898.1">
    <property type="nucleotide sequence ID" value="NZ_CP011074.1"/>
</dbReference>
<feature type="domain" description="MurNAc-LAA" evidence="3">
    <location>
        <begin position="7"/>
        <end position="66"/>
    </location>
</feature>
<evidence type="ECO:0000313" key="4">
    <source>
        <dbReference type="EMBL" id="AKF94729.1"/>
    </source>
</evidence>
<evidence type="ECO:0000259" key="3">
    <source>
        <dbReference type="Pfam" id="PF01520"/>
    </source>
</evidence>
<dbReference type="GO" id="GO:0008745">
    <property type="term" value="F:N-acetylmuramoyl-L-alanine amidase activity"/>
    <property type="evidence" value="ECO:0007669"/>
    <property type="project" value="InterPro"/>
</dbReference>
<gene>
    <name evidence="4" type="ORF">EX87_14630</name>
</gene>
<dbReference type="EMBL" id="CP011074">
    <property type="protein sequence ID" value="AKF94729.1"/>
    <property type="molecule type" value="Genomic_DNA"/>
</dbReference>
<dbReference type="PANTHER" id="PTHR30404">
    <property type="entry name" value="N-ACETYLMURAMOYL-L-ALANINE AMIDASE"/>
    <property type="match status" value="1"/>
</dbReference>
<dbReference type="SUPFAM" id="SSF53187">
    <property type="entry name" value="Zn-dependent exopeptidases"/>
    <property type="match status" value="1"/>
</dbReference>
<dbReference type="InterPro" id="IPR050695">
    <property type="entry name" value="N-acetylmuramoyl_amidase_3"/>
</dbReference>
<feature type="compositionally biased region" description="Basic and acidic residues" evidence="2">
    <location>
        <begin position="55"/>
        <end position="69"/>
    </location>
</feature>
<dbReference type="GO" id="GO:0030288">
    <property type="term" value="C:outer membrane-bounded periplasmic space"/>
    <property type="evidence" value="ECO:0007669"/>
    <property type="project" value="TreeGrafter"/>
</dbReference>
<keyword evidence="1" id="KW-0378">Hydrolase</keyword>
<dbReference type="InterPro" id="IPR002508">
    <property type="entry name" value="MurNAc-LAA_cat"/>
</dbReference>
<dbReference type="Pfam" id="PF01520">
    <property type="entry name" value="Amidase_3"/>
    <property type="match status" value="1"/>
</dbReference>
<accession>A0A0F7EID3</accession>
<dbReference type="Gene3D" id="3.40.630.40">
    <property type="entry name" value="Zn-dependent exopeptidases"/>
    <property type="match status" value="1"/>
</dbReference>
<dbReference type="AlphaFoldDB" id="A0A0F7EID3"/>
<evidence type="ECO:0000256" key="2">
    <source>
        <dbReference type="SAM" id="MobiDB-lite"/>
    </source>
</evidence>
<dbReference type="GO" id="GO:0009253">
    <property type="term" value="P:peptidoglycan catabolic process"/>
    <property type="evidence" value="ECO:0007669"/>
    <property type="project" value="InterPro"/>
</dbReference>
<name>A0A0F7EID3_BRELA</name>
<dbReference type="PANTHER" id="PTHR30404:SF0">
    <property type="entry name" value="N-ACETYLMURAMOYL-L-ALANINE AMIDASE AMIC"/>
    <property type="match status" value="1"/>
</dbReference>
<organism evidence="4">
    <name type="scientific">Brevibacillus laterosporus</name>
    <name type="common">Bacillus laterosporus</name>
    <dbReference type="NCBI Taxonomy" id="1465"/>
    <lineage>
        <taxon>Bacteria</taxon>
        <taxon>Bacillati</taxon>
        <taxon>Bacillota</taxon>
        <taxon>Bacilli</taxon>
        <taxon>Bacillales</taxon>
        <taxon>Paenibacillaceae</taxon>
        <taxon>Brevibacillus</taxon>
    </lineage>
</organism>
<sequence length="79" mass="8761">MATDILIIDPGHGGTDPGAVGNCLKEKDLTLQISLYQFERFKELGVSVALTRSTDKDLSPANRTNDKYSQKQQGKILYF</sequence>
<feature type="region of interest" description="Disordered" evidence="2">
    <location>
        <begin position="55"/>
        <end position="79"/>
    </location>
</feature>
<protein>
    <recommendedName>
        <fullName evidence="3">MurNAc-LAA domain-containing protein</fullName>
    </recommendedName>
</protein>
<proteinExistence type="predicted"/>
<evidence type="ECO:0000256" key="1">
    <source>
        <dbReference type="ARBA" id="ARBA00022801"/>
    </source>
</evidence>